<comment type="similarity">
    <text evidence="3">Belongs to the homoserine dehydrogenase family.</text>
</comment>
<dbReference type="Pfam" id="PF03447">
    <property type="entry name" value="NAD_binding_3"/>
    <property type="match status" value="1"/>
</dbReference>
<name>A0A937AKR1_9HYPH</name>
<evidence type="ECO:0000259" key="13">
    <source>
        <dbReference type="Pfam" id="PF03447"/>
    </source>
</evidence>
<organism evidence="14 15">
    <name type="scientific">Candidatus Liberibacter ctenarytainae</name>
    <dbReference type="NCBI Taxonomy" id="2020335"/>
    <lineage>
        <taxon>Bacteria</taxon>
        <taxon>Pseudomonadati</taxon>
        <taxon>Pseudomonadota</taxon>
        <taxon>Alphaproteobacteria</taxon>
        <taxon>Hyphomicrobiales</taxon>
        <taxon>Rhizobiaceae</taxon>
        <taxon>Liberibacter</taxon>
    </lineage>
</organism>
<dbReference type="FunFam" id="3.30.360.10:FF:000005">
    <property type="entry name" value="Homoserine dehydrogenase"/>
    <property type="match status" value="1"/>
</dbReference>
<keyword evidence="7" id="KW-0791">Threonine biosynthesis</keyword>
<evidence type="ECO:0000256" key="6">
    <source>
        <dbReference type="ARBA" id="ARBA00022605"/>
    </source>
</evidence>
<evidence type="ECO:0000259" key="12">
    <source>
        <dbReference type="Pfam" id="PF00742"/>
    </source>
</evidence>
<dbReference type="GO" id="GO:0050661">
    <property type="term" value="F:NADP binding"/>
    <property type="evidence" value="ECO:0007669"/>
    <property type="project" value="InterPro"/>
</dbReference>
<proteinExistence type="inferred from homology"/>
<sequence length="436" mass="47683">MEESIKIGVAGLGKVGASLVKIIQQQADHLKKSYGCSFVVSAVSARNRYMDRDVNIFDAEWFDDPVQMADKAKIDIFVELIGGEGYPAHESVRSALMRGCHVVTANKALIATHGTDLALLAQKNGVFLGFEAAVGGGIPIIKALKDSLACNEVIRIYGIINGTCNYILSHMEKSGLSFEECLQESKRCGYAEDNAELDISGIDSSHKIAILSSIAFGVRTSCEGIYCEGISDITLEDMRAASDFGYCIKLVAIAYRTDKGIVRCVYPALLKRDSMVALVGGTTNAVVIETDILGKLVMAGPGAGGDPTASAVLRDICDITQMNHRQSTSFSLGCAISPVKYGQLNDIIDQEKEYFIRLKIRNHEGVLDQIISQMTKFCISFRIVSCPHQDQDTQECFVCMITHNVLGSFVRKAIKYIHEKNKDVKFSRVICIESFE</sequence>
<comment type="pathway">
    <text evidence="1">Amino-acid biosynthesis; L-threonine biosynthesis; L-threonine from L-aspartate: step 3/5.</text>
</comment>
<dbReference type="Gene3D" id="3.40.50.720">
    <property type="entry name" value="NAD(P)-binding Rossmann-like Domain"/>
    <property type="match status" value="1"/>
</dbReference>
<evidence type="ECO:0000313" key="15">
    <source>
        <dbReference type="Proteomes" id="UP000736856"/>
    </source>
</evidence>
<dbReference type="Proteomes" id="UP000736856">
    <property type="component" value="Unassembled WGS sequence"/>
</dbReference>
<dbReference type="InterPro" id="IPR001342">
    <property type="entry name" value="HDH_cat"/>
</dbReference>
<evidence type="ECO:0000256" key="1">
    <source>
        <dbReference type="ARBA" id="ARBA00005056"/>
    </source>
</evidence>
<dbReference type="GO" id="GO:0004412">
    <property type="term" value="F:homoserine dehydrogenase activity"/>
    <property type="evidence" value="ECO:0007669"/>
    <property type="project" value="UniProtKB-EC"/>
</dbReference>
<dbReference type="InterPro" id="IPR036291">
    <property type="entry name" value="NAD(P)-bd_dom_sf"/>
</dbReference>
<feature type="binding site" evidence="11">
    <location>
        <position position="192"/>
    </location>
    <ligand>
        <name>L-homoserine</name>
        <dbReference type="ChEBI" id="CHEBI:57476"/>
    </ligand>
</feature>
<feature type="binding site" evidence="11">
    <location>
        <begin position="10"/>
        <end position="17"/>
    </location>
    <ligand>
        <name>NADP(+)</name>
        <dbReference type="ChEBI" id="CHEBI:58349"/>
    </ligand>
</feature>
<feature type="domain" description="Homoserine dehydrogenase catalytic" evidence="12">
    <location>
        <begin position="139"/>
        <end position="316"/>
    </location>
</feature>
<dbReference type="SUPFAM" id="SSF51735">
    <property type="entry name" value="NAD(P)-binding Rossmann-fold domains"/>
    <property type="match status" value="1"/>
</dbReference>
<evidence type="ECO:0000256" key="7">
    <source>
        <dbReference type="ARBA" id="ARBA00022697"/>
    </source>
</evidence>
<dbReference type="SUPFAM" id="SSF55347">
    <property type="entry name" value="Glyceraldehyde-3-phosphate dehydrogenase-like, C-terminal domain"/>
    <property type="match status" value="1"/>
</dbReference>
<comment type="caution">
    <text evidence="14">The sequence shown here is derived from an EMBL/GenBank/DDBJ whole genome shotgun (WGS) entry which is preliminary data.</text>
</comment>
<dbReference type="PANTHER" id="PTHR43331">
    <property type="entry name" value="HOMOSERINE DEHYDROGENASE"/>
    <property type="match status" value="1"/>
</dbReference>
<dbReference type="EMBL" id="SEOL01000016">
    <property type="protein sequence ID" value="MBL0849427.1"/>
    <property type="molecule type" value="Genomic_DNA"/>
</dbReference>
<dbReference type="Gene3D" id="3.30.360.10">
    <property type="entry name" value="Dihydrodipicolinate Reductase, domain 2"/>
    <property type="match status" value="1"/>
</dbReference>
<dbReference type="PANTHER" id="PTHR43331:SF1">
    <property type="entry name" value="HOMOSERINE DEHYDROGENASE"/>
    <property type="match status" value="1"/>
</dbReference>
<gene>
    <name evidence="14" type="ORF">EU981_05090</name>
</gene>
<keyword evidence="9" id="KW-0486">Methionine biosynthesis</keyword>
<keyword evidence="11" id="KW-0521">NADP</keyword>
<evidence type="ECO:0000256" key="3">
    <source>
        <dbReference type="ARBA" id="ARBA00006753"/>
    </source>
</evidence>
<evidence type="ECO:0000256" key="11">
    <source>
        <dbReference type="PIRSR" id="PIRSR000098-2"/>
    </source>
</evidence>
<protein>
    <recommendedName>
        <fullName evidence="5">Homoserine dehydrogenase</fullName>
        <ecNumber evidence="4">1.1.1.3</ecNumber>
    </recommendedName>
</protein>
<evidence type="ECO:0000256" key="8">
    <source>
        <dbReference type="ARBA" id="ARBA00023002"/>
    </source>
</evidence>
<dbReference type="PIRSF" id="PIRSF000098">
    <property type="entry name" value="Homoser_dehydrog"/>
    <property type="match status" value="1"/>
</dbReference>
<dbReference type="GO" id="GO:0009086">
    <property type="term" value="P:methionine biosynthetic process"/>
    <property type="evidence" value="ECO:0007669"/>
    <property type="project" value="UniProtKB-KW"/>
</dbReference>
<accession>A0A937AKR1</accession>
<dbReference type="InterPro" id="IPR016204">
    <property type="entry name" value="HDH"/>
</dbReference>
<feature type="binding site" evidence="11">
    <location>
        <position position="107"/>
    </location>
    <ligand>
        <name>NADPH</name>
        <dbReference type="ChEBI" id="CHEBI:57783"/>
    </ligand>
</feature>
<evidence type="ECO:0000313" key="14">
    <source>
        <dbReference type="EMBL" id="MBL0849427.1"/>
    </source>
</evidence>
<evidence type="ECO:0000256" key="4">
    <source>
        <dbReference type="ARBA" id="ARBA00013213"/>
    </source>
</evidence>
<feature type="domain" description="Aspartate/homoserine dehydrogenase NAD-binding" evidence="13">
    <location>
        <begin position="11"/>
        <end position="127"/>
    </location>
</feature>
<reference evidence="14" key="1">
    <citation type="submission" date="2019-02" db="EMBL/GenBank/DDBJ databases">
        <title>A novel Candidatus Liberibacter species associated with the New Zealand native fuchsia psyllid, Ctenarytaina fuchsiae.</title>
        <authorList>
            <person name="Thompson S.M."/>
            <person name="Jorgensen N."/>
            <person name="David C."/>
            <person name="Bulman S.R."/>
            <person name="Smith G.R."/>
        </authorList>
    </citation>
    <scope>NUCLEOTIDE SEQUENCE</scope>
    <source>
        <strain evidence="14">Oxford</strain>
    </source>
</reference>
<feature type="active site" description="Proton donor" evidence="10">
    <location>
        <position position="207"/>
    </location>
</feature>
<dbReference type="GO" id="GO:0009088">
    <property type="term" value="P:threonine biosynthetic process"/>
    <property type="evidence" value="ECO:0007669"/>
    <property type="project" value="UniProtKB-KW"/>
</dbReference>
<dbReference type="AlphaFoldDB" id="A0A937AKR1"/>
<dbReference type="EC" id="1.1.1.3" evidence="4"/>
<evidence type="ECO:0000256" key="5">
    <source>
        <dbReference type="ARBA" id="ARBA00013376"/>
    </source>
</evidence>
<keyword evidence="8" id="KW-0560">Oxidoreductase</keyword>
<dbReference type="NCBIfam" id="NF004976">
    <property type="entry name" value="PRK06349.1"/>
    <property type="match status" value="1"/>
</dbReference>
<dbReference type="InterPro" id="IPR005106">
    <property type="entry name" value="Asp/hSer_DH_NAD-bd"/>
</dbReference>
<evidence type="ECO:0000256" key="9">
    <source>
        <dbReference type="ARBA" id="ARBA00023167"/>
    </source>
</evidence>
<evidence type="ECO:0000256" key="10">
    <source>
        <dbReference type="PIRSR" id="PIRSR000098-1"/>
    </source>
</evidence>
<evidence type="ECO:0000256" key="2">
    <source>
        <dbReference type="ARBA" id="ARBA00005062"/>
    </source>
</evidence>
<dbReference type="Gene3D" id="3.30.70.260">
    <property type="match status" value="1"/>
</dbReference>
<comment type="pathway">
    <text evidence="2">Amino-acid biosynthesis; L-methionine biosynthesis via de novo pathway; L-homoserine from L-aspartate: step 3/3.</text>
</comment>
<dbReference type="Pfam" id="PF00742">
    <property type="entry name" value="Homoserine_dh"/>
    <property type="match status" value="1"/>
</dbReference>
<keyword evidence="6" id="KW-0028">Amino-acid biosynthesis</keyword>